<dbReference type="AlphaFoldDB" id="A0A261S4A9"/>
<organism evidence="2 3">
    <name type="scientific">Bordetella genomosp. 10</name>
    <dbReference type="NCBI Taxonomy" id="1416804"/>
    <lineage>
        <taxon>Bacteria</taxon>
        <taxon>Pseudomonadati</taxon>
        <taxon>Pseudomonadota</taxon>
        <taxon>Betaproteobacteria</taxon>
        <taxon>Burkholderiales</taxon>
        <taxon>Alcaligenaceae</taxon>
        <taxon>Bordetella</taxon>
    </lineage>
</organism>
<proteinExistence type="predicted"/>
<evidence type="ECO:0000259" key="1">
    <source>
        <dbReference type="Pfam" id="PF03358"/>
    </source>
</evidence>
<gene>
    <name evidence="2" type="ORF">CAL29_30675</name>
</gene>
<dbReference type="InterPro" id="IPR029039">
    <property type="entry name" value="Flavoprotein-like_sf"/>
</dbReference>
<dbReference type="Pfam" id="PF03358">
    <property type="entry name" value="FMN_red"/>
    <property type="match status" value="1"/>
</dbReference>
<keyword evidence="3" id="KW-1185">Reference proteome</keyword>
<dbReference type="Gene3D" id="3.40.50.360">
    <property type="match status" value="1"/>
</dbReference>
<dbReference type="InterPro" id="IPR005025">
    <property type="entry name" value="FMN_Rdtase-like_dom"/>
</dbReference>
<dbReference type="OrthoDB" id="9812295at2"/>
<accession>A0A261S4A9</accession>
<protein>
    <submittedName>
        <fullName evidence="2">NADPH-dependent FMN reductase</fullName>
    </submittedName>
</protein>
<dbReference type="PANTHER" id="PTHR30543">
    <property type="entry name" value="CHROMATE REDUCTASE"/>
    <property type="match status" value="1"/>
</dbReference>
<dbReference type="GO" id="GO:0010181">
    <property type="term" value="F:FMN binding"/>
    <property type="evidence" value="ECO:0007669"/>
    <property type="project" value="TreeGrafter"/>
</dbReference>
<dbReference type="GO" id="GO:0016491">
    <property type="term" value="F:oxidoreductase activity"/>
    <property type="evidence" value="ECO:0007669"/>
    <property type="project" value="InterPro"/>
</dbReference>
<dbReference type="EMBL" id="NEVM01000005">
    <property type="protein sequence ID" value="OZI32188.1"/>
    <property type="molecule type" value="Genomic_DNA"/>
</dbReference>
<dbReference type="Proteomes" id="UP000216020">
    <property type="component" value="Unassembled WGS sequence"/>
</dbReference>
<dbReference type="RefSeq" id="WP_094856582.1">
    <property type="nucleotide sequence ID" value="NZ_NEVM01000005.1"/>
</dbReference>
<dbReference type="InterPro" id="IPR050712">
    <property type="entry name" value="NAD(P)H-dep_reductase"/>
</dbReference>
<dbReference type="SUPFAM" id="SSF52218">
    <property type="entry name" value="Flavoproteins"/>
    <property type="match status" value="1"/>
</dbReference>
<name>A0A261S4A9_9BORD</name>
<dbReference type="GO" id="GO:0005829">
    <property type="term" value="C:cytosol"/>
    <property type="evidence" value="ECO:0007669"/>
    <property type="project" value="TreeGrafter"/>
</dbReference>
<sequence>MSAKPRLNVIIASTRPGRVGPAFAQWFHEAAVVHGKFDVQLVDLADFKLPVMDEPNHPRMQKYTHEHTRKWSASVASADAFVFVTPEYNFNAPPSLLNALQYLYNEWNYKPASFVSYAHASGGLRAVQELKPLLNTLKIVPLNEQVMVPNFPQTLDENGKFQPTQLHADAAKVALDELLRWTDALKTLRAA</sequence>
<evidence type="ECO:0000313" key="2">
    <source>
        <dbReference type="EMBL" id="OZI32188.1"/>
    </source>
</evidence>
<dbReference type="PANTHER" id="PTHR30543:SF21">
    <property type="entry name" value="NAD(P)H-DEPENDENT FMN REDUCTASE LOT6"/>
    <property type="match status" value="1"/>
</dbReference>
<comment type="caution">
    <text evidence="2">The sequence shown here is derived from an EMBL/GenBank/DDBJ whole genome shotgun (WGS) entry which is preliminary data.</text>
</comment>
<evidence type="ECO:0000313" key="3">
    <source>
        <dbReference type="Proteomes" id="UP000216020"/>
    </source>
</evidence>
<reference evidence="3" key="1">
    <citation type="submission" date="2017-05" db="EMBL/GenBank/DDBJ databases">
        <title>Complete and WGS of Bordetella genogroups.</title>
        <authorList>
            <person name="Spilker T."/>
            <person name="Lipuma J."/>
        </authorList>
    </citation>
    <scope>NUCLEOTIDE SEQUENCE [LARGE SCALE GENOMIC DNA]</scope>
    <source>
        <strain evidence="3">AU16122</strain>
    </source>
</reference>
<feature type="domain" description="NADPH-dependent FMN reductase-like" evidence="1">
    <location>
        <begin position="6"/>
        <end position="152"/>
    </location>
</feature>